<dbReference type="InterPro" id="IPR005922">
    <property type="entry name" value="Phe_NH3-lyase"/>
</dbReference>
<keyword evidence="2" id="KW-0456">Lyase</keyword>
<organism evidence="3 4">
    <name type="scientific">Corynascus novoguineensis</name>
    <dbReference type="NCBI Taxonomy" id="1126955"/>
    <lineage>
        <taxon>Eukaryota</taxon>
        <taxon>Fungi</taxon>
        <taxon>Dikarya</taxon>
        <taxon>Ascomycota</taxon>
        <taxon>Pezizomycotina</taxon>
        <taxon>Sordariomycetes</taxon>
        <taxon>Sordariomycetidae</taxon>
        <taxon>Sordariales</taxon>
        <taxon>Chaetomiaceae</taxon>
        <taxon>Corynascus</taxon>
    </lineage>
</organism>
<dbReference type="SUPFAM" id="SSF48557">
    <property type="entry name" value="L-aspartase-like"/>
    <property type="match status" value="1"/>
</dbReference>
<dbReference type="PANTHER" id="PTHR10362">
    <property type="entry name" value="HISTIDINE AMMONIA-LYASE"/>
    <property type="match status" value="1"/>
</dbReference>
<dbReference type="GO" id="GO:0016841">
    <property type="term" value="F:ammonia-lyase activity"/>
    <property type="evidence" value="ECO:0007669"/>
    <property type="project" value="InterPro"/>
</dbReference>
<comment type="similarity">
    <text evidence="1 2">Belongs to the PAL/histidase family.</text>
</comment>
<protein>
    <submittedName>
        <fullName evidence="3">L-Aspartase-like protein</fullName>
    </submittedName>
</protein>
<gene>
    <name evidence="3" type="ORF">C7999DRAFT_34689</name>
</gene>
<dbReference type="GO" id="GO:0005737">
    <property type="term" value="C:cytoplasm"/>
    <property type="evidence" value="ECO:0007669"/>
    <property type="project" value="InterPro"/>
</dbReference>
<dbReference type="NCBIfam" id="TIGR01226">
    <property type="entry name" value="phe_am_lyase"/>
    <property type="match status" value="1"/>
</dbReference>
<name>A0AAN7CPC7_9PEZI</name>
<proteinExistence type="inferred from homology"/>
<dbReference type="GO" id="GO:0006559">
    <property type="term" value="P:L-phenylalanine catabolic process"/>
    <property type="evidence" value="ECO:0007669"/>
    <property type="project" value="InterPro"/>
</dbReference>
<reference evidence="3" key="1">
    <citation type="journal article" date="2023" name="Mol. Phylogenet. Evol.">
        <title>Genome-scale phylogeny and comparative genomics of the fungal order Sordariales.</title>
        <authorList>
            <person name="Hensen N."/>
            <person name="Bonometti L."/>
            <person name="Westerberg I."/>
            <person name="Brannstrom I.O."/>
            <person name="Guillou S."/>
            <person name="Cros-Aarteil S."/>
            <person name="Calhoun S."/>
            <person name="Haridas S."/>
            <person name="Kuo A."/>
            <person name="Mondo S."/>
            <person name="Pangilinan J."/>
            <person name="Riley R."/>
            <person name="LaButti K."/>
            <person name="Andreopoulos B."/>
            <person name="Lipzen A."/>
            <person name="Chen C."/>
            <person name="Yan M."/>
            <person name="Daum C."/>
            <person name="Ng V."/>
            <person name="Clum A."/>
            <person name="Steindorff A."/>
            <person name="Ohm R.A."/>
            <person name="Martin F."/>
            <person name="Silar P."/>
            <person name="Natvig D.O."/>
            <person name="Lalanne C."/>
            <person name="Gautier V."/>
            <person name="Ament-Velasquez S.L."/>
            <person name="Kruys A."/>
            <person name="Hutchinson M.I."/>
            <person name="Powell A.J."/>
            <person name="Barry K."/>
            <person name="Miller A.N."/>
            <person name="Grigoriev I.V."/>
            <person name="Debuchy R."/>
            <person name="Gladieux P."/>
            <person name="Hiltunen Thoren M."/>
            <person name="Johannesson H."/>
        </authorList>
    </citation>
    <scope>NUCLEOTIDE SEQUENCE</scope>
    <source>
        <strain evidence="3">CBS 359.72</strain>
    </source>
</reference>
<dbReference type="InterPro" id="IPR023144">
    <property type="entry name" value="Phe_NH3-lyase_shielding_dom_sf"/>
</dbReference>
<dbReference type="AlphaFoldDB" id="A0AAN7CPC7"/>
<evidence type="ECO:0000313" key="4">
    <source>
        <dbReference type="Proteomes" id="UP001303647"/>
    </source>
</evidence>
<keyword evidence="4" id="KW-1185">Reference proteome</keyword>
<evidence type="ECO:0000256" key="2">
    <source>
        <dbReference type="RuleBase" id="RU003954"/>
    </source>
</evidence>
<reference evidence="3" key="2">
    <citation type="submission" date="2023-05" db="EMBL/GenBank/DDBJ databases">
        <authorList>
            <consortium name="Lawrence Berkeley National Laboratory"/>
            <person name="Steindorff A."/>
            <person name="Hensen N."/>
            <person name="Bonometti L."/>
            <person name="Westerberg I."/>
            <person name="Brannstrom I.O."/>
            <person name="Guillou S."/>
            <person name="Cros-Aarteil S."/>
            <person name="Calhoun S."/>
            <person name="Haridas S."/>
            <person name="Kuo A."/>
            <person name="Mondo S."/>
            <person name="Pangilinan J."/>
            <person name="Riley R."/>
            <person name="Labutti K."/>
            <person name="Andreopoulos B."/>
            <person name="Lipzen A."/>
            <person name="Chen C."/>
            <person name="Yanf M."/>
            <person name="Daum C."/>
            <person name="Ng V."/>
            <person name="Clum A."/>
            <person name="Ohm R."/>
            <person name="Martin F."/>
            <person name="Silar P."/>
            <person name="Natvig D."/>
            <person name="Lalanne C."/>
            <person name="Gautier V."/>
            <person name="Ament-Velasquez S.L."/>
            <person name="Kruys A."/>
            <person name="Hutchinson M.I."/>
            <person name="Powell A.J."/>
            <person name="Barry K."/>
            <person name="Miller A.N."/>
            <person name="Grigoriev I.V."/>
            <person name="Debuchy R."/>
            <person name="Gladieux P."/>
            <person name="Thoren M.H."/>
            <person name="Johannesson H."/>
        </authorList>
    </citation>
    <scope>NUCLEOTIDE SEQUENCE</scope>
    <source>
        <strain evidence="3">CBS 359.72</strain>
    </source>
</reference>
<dbReference type="Gene3D" id="1.20.200.10">
    <property type="entry name" value="Fumarase/aspartase (Central domain)"/>
    <property type="match status" value="1"/>
</dbReference>
<dbReference type="Proteomes" id="UP001303647">
    <property type="component" value="Unassembled WGS sequence"/>
</dbReference>
<sequence length="761" mass="82184">MELSFDMRKRQLVIPHASTAYLDWAALQSRRQSGTSVIVNGRDLILADVVAVSLYEGKATLSQDPADLIPVNDSVLFLEHELKAGNIIYGVNTGFGGSADTRTQRLELLQSAAVQHLNVGILLKSDKAGPESERDQDNGLLRSHAFPAPIVKAAMLIRCNSLMRGHSGVRISVIESVMKLLALDMTPVVPLRGSISASGDLSTLSYIAGAVEGNPDIFIRVGSKEGSEAKILPASEALKIAKIDPLRLQAKEGLGITNGTAPSCAAACLAIHQANQLIILVQLLTAMGTEALSGTVNNYHPFISAVRPHPGQAEIASNILHFLSGSKICQPSTASSSLARTGLAQDRYALRTAPQWLGPQLEDLLLATRQVTTELNSTTDNPLIQLFTPNEGQNGEGGEPKDFQGRIHHGGNFQAHVLTSAMEKTLLALQNTGRLLFAQSSELVNHATNKGLPPNLSWDEPSQSFTCKGFDVNMAAYAAELSHAAHPISAHVLPAEMANQSVNSMALVAARRALDAAELVALMAATHAYVLCQALDLRCLRLEFETRIRGVVRAVVGGCFLIQHLEVEKEVAEKIMAAVLGRWDQLSHLDLEDRCRTAVSESLGSVLECLAEECGASLDGVRDYQARMAAALEKCYADLRAEFLHCPTTTEWISPASRVVYDFVRKELKIPINRGVEDHPPLLLRRVEEAKRGAGNDCNGHAPKHLGETGRPAANREGFALRSKTLGTMASEIYEALRRGELHDRIMKFGEEAGIWGAQLS</sequence>
<accession>A0AAN7CPC7</accession>
<dbReference type="Pfam" id="PF00221">
    <property type="entry name" value="Lyase_aromatic"/>
    <property type="match status" value="1"/>
</dbReference>
<dbReference type="Gene3D" id="1.10.275.10">
    <property type="entry name" value="Fumarase/aspartase (N-terminal domain)"/>
    <property type="match status" value="1"/>
</dbReference>
<dbReference type="CDD" id="cd00332">
    <property type="entry name" value="PAL-HAL"/>
    <property type="match status" value="1"/>
</dbReference>
<comment type="caution">
    <text evidence="3">The sequence shown here is derived from an EMBL/GenBank/DDBJ whole genome shotgun (WGS) entry which is preliminary data.</text>
</comment>
<dbReference type="InterPro" id="IPR001106">
    <property type="entry name" value="Aromatic_Lyase"/>
</dbReference>
<evidence type="ECO:0000313" key="3">
    <source>
        <dbReference type="EMBL" id="KAK4244977.1"/>
    </source>
</evidence>
<dbReference type="EMBL" id="MU857717">
    <property type="protein sequence ID" value="KAK4244977.1"/>
    <property type="molecule type" value="Genomic_DNA"/>
</dbReference>
<evidence type="ECO:0000256" key="1">
    <source>
        <dbReference type="ARBA" id="ARBA00007238"/>
    </source>
</evidence>
<dbReference type="Gene3D" id="1.10.274.20">
    <property type="entry name" value="Phenylalanine ammonia-lyase 1, domain 3"/>
    <property type="match status" value="1"/>
</dbReference>
<dbReference type="InterPro" id="IPR024083">
    <property type="entry name" value="Fumarase/histidase_N"/>
</dbReference>
<dbReference type="InterPro" id="IPR008948">
    <property type="entry name" value="L-Aspartase-like"/>
</dbReference>